<reference evidence="8" key="1">
    <citation type="submission" date="2018-06" db="EMBL/GenBank/DDBJ databases">
        <title>Draft genome sequence of Methanothermobacter thermautotrophicus Strain WHS, a thermophilic, hydrogenotrophic methanogen isolated from Washburn Hot Springs in Yellowstone National Park, USA.</title>
        <authorList>
            <person name="Mckay L.J."/>
            <person name="Klingelsmith K."/>
            <person name="Inskeep W.P."/>
            <person name="Fields M.W."/>
        </authorList>
    </citation>
    <scope>NUCLEOTIDE SEQUENCE</scope>
    <source>
        <strain evidence="8">WHS</strain>
    </source>
</reference>
<gene>
    <name evidence="8" type="ORF">DNK57_04270</name>
</gene>
<organism evidence="8 9">
    <name type="scientific">Methanothermobacter thermautotrophicus</name>
    <name type="common">Methanobacterium thermoformicicum</name>
    <dbReference type="NCBI Taxonomy" id="145262"/>
    <lineage>
        <taxon>Archaea</taxon>
        <taxon>Methanobacteriati</taxon>
        <taxon>Methanobacteriota</taxon>
        <taxon>Methanomada group</taxon>
        <taxon>Methanobacteria</taxon>
        <taxon>Methanobacteriales</taxon>
        <taxon>Methanobacteriaceae</taxon>
        <taxon>Methanothermobacter</taxon>
    </lineage>
</organism>
<evidence type="ECO:0000256" key="1">
    <source>
        <dbReference type="ARBA" id="ARBA00001933"/>
    </source>
</evidence>
<dbReference type="InterPro" id="IPR010970">
    <property type="entry name" value="Cys_dSase_SufS"/>
</dbReference>
<evidence type="ECO:0000256" key="6">
    <source>
        <dbReference type="ARBA" id="ARBA00050776"/>
    </source>
</evidence>
<keyword evidence="4" id="KW-0808">Transferase</keyword>
<evidence type="ECO:0000256" key="5">
    <source>
        <dbReference type="ARBA" id="ARBA00022898"/>
    </source>
</evidence>
<dbReference type="PANTHER" id="PTHR43586:SF8">
    <property type="entry name" value="CYSTEINE DESULFURASE 1, CHLOROPLASTIC"/>
    <property type="match status" value="1"/>
</dbReference>
<dbReference type="InterPro" id="IPR000192">
    <property type="entry name" value="Aminotrans_V_dom"/>
</dbReference>
<dbReference type="CDD" id="cd06453">
    <property type="entry name" value="SufS_like"/>
    <property type="match status" value="1"/>
</dbReference>
<keyword evidence="5" id="KW-0663">Pyridoxal phosphate</keyword>
<evidence type="ECO:0000259" key="7">
    <source>
        <dbReference type="Pfam" id="PF00266"/>
    </source>
</evidence>
<dbReference type="Proteomes" id="UP000646659">
    <property type="component" value="Unassembled WGS sequence"/>
</dbReference>
<dbReference type="InterPro" id="IPR015422">
    <property type="entry name" value="PyrdxlP-dep_Trfase_small"/>
</dbReference>
<dbReference type="Pfam" id="PF00266">
    <property type="entry name" value="Aminotran_5"/>
    <property type="match status" value="1"/>
</dbReference>
<comment type="similarity">
    <text evidence="2">Belongs to the class-V pyridoxal-phosphate-dependent aminotransferase family. Csd subfamily.</text>
</comment>
<dbReference type="GO" id="GO:0006534">
    <property type="term" value="P:cysteine metabolic process"/>
    <property type="evidence" value="ECO:0007669"/>
    <property type="project" value="InterPro"/>
</dbReference>
<dbReference type="RefSeq" id="WP_192961799.1">
    <property type="nucleotide sequence ID" value="NZ_QKOF01000005.1"/>
</dbReference>
<evidence type="ECO:0000256" key="3">
    <source>
        <dbReference type="ARBA" id="ARBA00012239"/>
    </source>
</evidence>
<dbReference type="EMBL" id="QKOF01000005">
    <property type="protein sequence ID" value="MBE2900032.1"/>
    <property type="molecule type" value="Genomic_DNA"/>
</dbReference>
<evidence type="ECO:0000313" key="8">
    <source>
        <dbReference type="EMBL" id="MBE2900032.1"/>
    </source>
</evidence>
<comment type="catalytic activity">
    <reaction evidence="6">
        <text>(sulfur carrier)-H + L-cysteine = (sulfur carrier)-SH + L-alanine</text>
        <dbReference type="Rhea" id="RHEA:43892"/>
        <dbReference type="Rhea" id="RHEA-COMP:14737"/>
        <dbReference type="Rhea" id="RHEA-COMP:14739"/>
        <dbReference type="ChEBI" id="CHEBI:29917"/>
        <dbReference type="ChEBI" id="CHEBI:35235"/>
        <dbReference type="ChEBI" id="CHEBI:57972"/>
        <dbReference type="ChEBI" id="CHEBI:64428"/>
        <dbReference type="EC" id="2.8.1.7"/>
    </reaction>
</comment>
<evidence type="ECO:0000313" key="9">
    <source>
        <dbReference type="Proteomes" id="UP000646659"/>
    </source>
</evidence>
<name>A0A842YKJ1_METTF</name>
<dbReference type="PIRSF" id="PIRSF005572">
    <property type="entry name" value="NifS"/>
    <property type="match status" value="1"/>
</dbReference>
<comment type="caution">
    <text evidence="8">The sequence shown here is derived from an EMBL/GenBank/DDBJ whole genome shotgun (WGS) entry which is preliminary data.</text>
</comment>
<feature type="domain" description="Aminotransferase class V" evidence="7">
    <location>
        <begin position="17"/>
        <end position="386"/>
    </location>
</feature>
<dbReference type="SUPFAM" id="SSF53383">
    <property type="entry name" value="PLP-dependent transferases"/>
    <property type="match status" value="1"/>
</dbReference>
<proteinExistence type="inferred from homology"/>
<evidence type="ECO:0000256" key="2">
    <source>
        <dbReference type="ARBA" id="ARBA00010447"/>
    </source>
</evidence>
<accession>A0A842YKJ1</accession>
<dbReference type="EC" id="2.8.1.7" evidence="3"/>
<dbReference type="InterPro" id="IPR015421">
    <property type="entry name" value="PyrdxlP-dep_Trfase_major"/>
</dbReference>
<dbReference type="OrthoDB" id="5817at2157"/>
<dbReference type="InterPro" id="IPR015424">
    <property type="entry name" value="PyrdxlP-dep_Trfase"/>
</dbReference>
<dbReference type="Gene3D" id="3.40.640.10">
    <property type="entry name" value="Type I PLP-dependent aspartate aminotransferase-like (Major domain)"/>
    <property type="match status" value="1"/>
</dbReference>
<dbReference type="GO" id="GO:0030170">
    <property type="term" value="F:pyridoxal phosphate binding"/>
    <property type="evidence" value="ECO:0007669"/>
    <property type="project" value="InterPro"/>
</dbReference>
<dbReference type="PANTHER" id="PTHR43586">
    <property type="entry name" value="CYSTEINE DESULFURASE"/>
    <property type="match status" value="1"/>
</dbReference>
<sequence length="397" mass="43334">MRTEDVRRDMPLLKDHVYLDAASTTPTPLPVVRVMTEYFEEYNANTGRGAYSLVLRATRKLQEAREKVAGFINASSDEIVFTKNTSEAINIVAGGLRFRKGDSVVVPNIEHHSNFLPWLRLRERGVDVRVVRADEGGVVDPGRIEDAVDDTTRLVTVTHISNALGTVQDVEEIGRVAHEAGALYLVDAAQSIGHMEVDVRAIGADFAAFPGHKGTLGPVGTGFLYCSREVQEEVEPQMLGGGTVLDVSEDGYVLEDFPAKFEAGTLNIAGLIGLGASIDYMERIGIRRIHRHGMKMTEELHSTLSAIDAVECYGDPQNIYGILSFNINNMDPHDVAKILDETAGICVRSGHHCAIPAMKHLALHETGGTVRASIHYYNTSEEIELLGETLQEIAGMG</sequence>
<comment type="cofactor">
    <cofactor evidence="1">
        <name>pyridoxal 5'-phosphate</name>
        <dbReference type="ChEBI" id="CHEBI:597326"/>
    </cofactor>
</comment>
<dbReference type="InterPro" id="IPR016454">
    <property type="entry name" value="Cysteine_dSase"/>
</dbReference>
<dbReference type="Gene3D" id="3.90.1150.10">
    <property type="entry name" value="Aspartate Aminotransferase, domain 1"/>
    <property type="match status" value="1"/>
</dbReference>
<dbReference type="GO" id="GO:0031071">
    <property type="term" value="F:cysteine desulfurase activity"/>
    <property type="evidence" value="ECO:0007669"/>
    <property type="project" value="UniProtKB-EC"/>
</dbReference>
<dbReference type="AlphaFoldDB" id="A0A842YKJ1"/>
<protein>
    <recommendedName>
        <fullName evidence="3">cysteine desulfurase</fullName>
        <ecNumber evidence="3">2.8.1.7</ecNumber>
    </recommendedName>
</protein>
<evidence type="ECO:0000256" key="4">
    <source>
        <dbReference type="ARBA" id="ARBA00022679"/>
    </source>
</evidence>